<evidence type="ECO:0000313" key="1">
    <source>
        <dbReference type="EMBL" id="MCV6988700.1"/>
    </source>
</evidence>
<reference evidence="1" key="2">
    <citation type="submission" date="2020-07" db="EMBL/GenBank/DDBJ databases">
        <authorList>
            <person name="Pettersson B.M.F."/>
            <person name="Behra P.R.K."/>
            <person name="Ramesh M."/>
            <person name="Das S."/>
            <person name="Dasgupta S."/>
            <person name="Kirsebom L.A."/>
        </authorList>
    </citation>
    <scope>NUCLEOTIDE SEQUENCE</scope>
    <source>
        <strain evidence="1">DSM 45439</strain>
    </source>
</reference>
<protein>
    <submittedName>
        <fullName evidence="1">Uncharacterized protein</fullName>
    </submittedName>
</protein>
<evidence type="ECO:0000313" key="3">
    <source>
        <dbReference type="Proteomes" id="UP000192293"/>
    </source>
</evidence>
<evidence type="ECO:0000313" key="4">
    <source>
        <dbReference type="Proteomes" id="UP001207588"/>
    </source>
</evidence>
<keyword evidence="3" id="KW-1185">Reference proteome</keyword>
<organism evidence="1 4">
    <name type="scientific">Mycobacterium bouchedurhonense</name>
    <dbReference type="NCBI Taxonomy" id="701041"/>
    <lineage>
        <taxon>Bacteria</taxon>
        <taxon>Bacillati</taxon>
        <taxon>Actinomycetota</taxon>
        <taxon>Actinomycetes</taxon>
        <taxon>Mycobacteriales</taxon>
        <taxon>Mycobacteriaceae</taxon>
        <taxon>Mycobacterium</taxon>
        <taxon>Mycobacterium avium complex (MAC)</taxon>
    </lineage>
</organism>
<dbReference type="RefSeq" id="WP_083071474.1">
    <property type="nucleotide sequence ID" value="NZ_JACKTG010000013.1"/>
</dbReference>
<sequence length="81" mass="9275">MKPDNYNVILRVLDVDGYETGISHRGPKIASQQLVDQAVRSIRGRYGVHVTHTLTYPTGSFHRVDNGEMFARITFWRDQGE</sequence>
<evidence type="ECO:0000313" key="2">
    <source>
        <dbReference type="EMBL" id="ORA45512.1"/>
    </source>
</evidence>
<dbReference type="EMBL" id="MVHL01000037">
    <property type="protein sequence ID" value="ORA45512.1"/>
    <property type="molecule type" value="Genomic_DNA"/>
</dbReference>
<dbReference type="EMBL" id="JACKTG010000013">
    <property type="protein sequence ID" value="MCV6988700.1"/>
    <property type="molecule type" value="Genomic_DNA"/>
</dbReference>
<name>A0AAW5S189_MYCBC</name>
<reference evidence="1" key="3">
    <citation type="journal article" date="2022" name="BMC Genomics">
        <title>Comparative genome analysis of mycobacteria focusing on tRNA and non-coding RNA.</title>
        <authorList>
            <person name="Behra P.R.K."/>
            <person name="Pettersson B.M.F."/>
            <person name="Ramesh M."/>
            <person name="Das S."/>
            <person name="Dasgupta S."/>
            <person name="Kirsebom L.A."/>
        </authorList>
    </citation>
    <scope>NUCLEOTIDE SEQUENCE</scope>
    <source>
        <strain evidence="1">DSM 45439</strain>
    </source>
</reference>
<dbReference type="AlphaFoldDB" id="A0AAW5S189"/>
<reference evidence="2 3" key="1">
    <citation type="submission" date="2017-02" db="EMBL/GenBank/DDBJ databases">
        <title>The new phylogeny of genus Mycobacterium.</title>
        <authorList>
            <person name="Tortoli E."/>
            <person name="Trovato A."/>
            <person name="Cirillo D.M."/>
        </authorList>
    </citation>
    <scope>NUCLEOTIDE SEQUENCE [LARGE SCALE GENOMIC DNA]</scope>
    <source>
        <strain evidence="2 3">DSM 45439</strain>
    </source>
</reference>
<accession>A0AAW5S189</accession>
<gene>
    <name evidence="2" type="ORF">BST19_20030</name>
    <name evidence="1" type="ORF">H7I91_05155</name>
</gene>
<proteinExistence type="predicted"/>
<dbReference type="Proteomes" id="UP000192293">
    <property type="component" value="Unassembled WGS sequence"/>
</dbReference>
<dbReference type="Proteomes" id="UP001207588">
    <property type="component" value="Unassembled WGS sequence"/>
</dbReference>
<comment type="caution">
    <text evidence="1">The sequence shown here is derived from an EMBL/GenBank/DDBJ whole genome shotgun (WGS) entry which is preliminary data.</text>
</comment>